<sequence>KTAGKKKLGDRWSSGTWTETLRRSVDSKNKRLELRVLYFRRVEAAEIAQKKGVSLCGWKLSVSD</sequence>
<protein>
    <submittedName>
        <fullName evidence="1">Uncharacterized protein</fullName>
    </submittedName>
</protein>
<organism evidence="1 2">
    <name type="scientific">Xyrichtys novacula</name>
    <name type="common">Pearly razorfish</name>
    <name type="synonym">Hemipteronotus novacula</name>
    <dbReference type="NCBI Taxonomy" id="13765"/>
    <lineage>
        <taxon>Eukaryota</taxon>
        <taxon>Metazoa</taxon>
        <taxon>Chordata</taxon>
        <taxon>Craniata</taxon>
        <taxon>Vertebrata</taxon>
        <taxon>Euteleostomi</taxon>
        <taxon>Actinopterygii</taxon>
        <taxon>Neopterygii</taxon>
        <taxon>Teleostei</taxon>
        <taxon>Neoteleostei</taxon>
        <taxon>Acanthomorphata</taxon>
        <taxon>Eupercaria</taxon>
        <taxon>Labriformes</taxon>
        <taxon>Labridae</taxon>
        <taxon>Xyrichtys</taxon>
    </lineage>
</organism>
<evidence type="ECO:0000313" key="1">
    <source>
        <dbReference type="EMBL" id="CAJ1084098.1"/>
    </source>
</evidence>
<name>A0AAV1HHE0_XYRNO</name>
<dbReference type="Proteomes" id="UP001178508">
    <property type="component" value="Chromosome 21"/>
</dbReference>
<proteinExistence type="predicted"/>
<evidence type="ECO:0000313" key="2">
    <source>
        <dbReference type="Proteomes" id="UP001178508"/>
    </source>
</evidence>
<dbReference type="AlphaFoldDB" id="A0AAV1HHE0"/>
<gene>
    <name evidence="1" type="ORF">XNOV1_A023012</name>
</gene>
<accession>A0AAV1HHE0</accession>
<reference evidence="1" key="1">
    <citation type="submission" date="2023-08" db="EMBL/GenBank/DDBJ databases">
        <authorList>
            <person name="Alioto T."/>
            <person name="Alioto T."/>
            <person name="Gomez Garrido J."/>
        </authorList>
    </citation>
    <scope>NUCLEOTIDE SEQUENCE</scope>
</reference>
<keyword evidence="2" id="KW-1185">Reference proteome</keyword>
<feature type="non-terminal residue" evidence="1">
    <location>
        <position position="1"/>
    </location>
</feature>
<dbReference type="EMBL" id="OY660884">
    <property type="protein sequence ID" value="CAJ1084098.1"/>
    <property type="molecule type" value="Genomic_DNA"/>
</dbReference>